<evidence type="ECO:0000256" key="3">
    <source>
        <dbReference type="SAM" id="MobiDB-lite"/>
    </source>
</evidence>
<gene>
    <name evidence="4" type="ORF">TIFTF001_022931</name>
</gene>
<reference evidence="4" key="1">
    <citation type="submission" date="2023-07" db="EMBL/GenBank/DDBJ databases">
        <title>draft genome sequence of fig (Ficus carica).</title>
        <authorList>
            <person name="Takahashi T."/>
            <person name="Nishimura K."/>
        </authorList>
    </citation>
    <scope>NUCLEOTIDE SEQUENCE</scope>
</reference>
<evidence type="ECO:0000313" key="5">
    <source>
        <dbReference type="Proteomes" id="UP001187192"/>
    </source>
</evidence>
<feature type="compositionally biased region" description="Low complexity" evidence="3">
    <location>
        <begin position="124"/>
        <end position="137"/>
    </location>
</feature>
<dbReference type="GO" id="GO:0061631">
    <property type="term" value="F:ubiquitin conjugating enzyme activity"/>
    <property type="evidence" value="ECO:0007669"/>
    <property type="project" value="TreeGrafter"/>
</dbReference>
<keyword evidence="1" id="KW-0808">Transferase</keyword>
<organism evidence="4 5">
    <name type="scientific">Ficus carica</name>
    <name type="common">Common fig</name>
    <dbReference type="NCBI Taxonomy" id="3494"/>
    <lineage>
        <taxon>Eukaryota</taxon>
        <taxon>Viridiplantae</taxon>
        <taxon>Streptophyta</taxon>
        <taxon>Embryophyta</taxon>
        <taxon>Tracheophyta</taxon>
        <taxon>Spermatophyta</taxon>
        <taxon>Magnoliopsida</taxon>
        <taxon>eudicotyledons</taxon>
        <taxon>Gunneridae</taxon>
        <taxon>Pentapetalae</taxon>
        <taxon>rosids</taxon>
        <taxon>fabids</taxon>
        <taxon>Rosales</taxon>
        <taxon>Moraceae</taxon>
        <taxon>Ficeae</taxon>
        <taxon>Ficus</taxon>
    </lineage>
</organism>
<accession>A0AA88DK32</accession>
<dbReference type="PANTHER" id="PTHR46116">
    <property type="entry name" value="(E3-INDEPENDENT) E2 UBIQUITIN-CONJUGATING ENZYME"/>
    <property type="match status" value="1"/>
</dbReference>
<protein>
    <submittedName>
        <fullName evidence="4">Uncharacterized protein</fullName>
    </submittedName>
</protein>
<evidence type="ECO:0000313" key="4">
    <source>
        <dbReference type="EMBL" id="GMN53799.1"/>
    </source>
</evidence>
<feature type="compositionally biased region" description="Low complexity" evidence="3">
    <location>
        <begin position="25"/>
        <end position="40"/>
    </location>
</feature>
<evidence type="ECO:0000256" key="2">
    <source>
        <dbReference type="ARBA" id="ARBA00022786"/>
    </source>
</evidence>
<dbReference type="AlphaFoldDB" id="A0AA88DK32"/>
<dbReference type="PANTHER" id="PTHR46116:SF18">
    <property type="entry name" value="UBIQUITIN-CONJUGATING ENZYME E2 38 ISOFORM X1"/>
    <property type="match status" value="1"/>
</dbReference>
<feature type="region of interest" description="Disordered" evidence="3">
    <location>
        <begin position="117"/>
        <end position="142"/>
    </location>
</feature>
<proteinExistence type="predicted"/>
<name>A0AA88DK32_FICCA</name>
<dbReference type="Proteomes" id="UP001187192">
    <property type="component" value="Unassembled WGS sequence"/>
</dbReference>
<keyword evidence="5" id="KW-1185">Reference proteome</keyword>
<comment type="caution">
    <text evidence="4">The sequence shown here is derived from an EMBL/GenBank/DDBJ whole genome shotgun (WGS) entry which is preliminary data.</text>
</comment>
<dbReference type="EMBL" id="BTGU01000048">
    <property type="protein sequence ID" value="GMN53799.1"/>
    <property type="molecule type" value="Genomic_DNA"/>
</dbReference>
<evidence type="ECO:0000256" key="1">
    <source>
        <dbReference type="ARBA" id="ARBA00022679"/>
    </source>
</evidence>
<sequence>MDVDCDPEELTPSSATKKQKHTRVDSVSNSGSSSSMAGSTDDTDLLKITSTSDSMELEKMDGDKDAEDLDNLSDYDDQDIYEDYEGFDEYSLLQSQFDNVDLPSGVEASVPWFSVSEAEKKESASSSSTVGVESSSNVEDENDYPTTVLSQFKQFDVVEDFSDHYYAKKTFSEVKPPKNWTKTIQEEWKILMENLPGEL</sequence>
<keyword evidence="2" id="KW-0833">Ubl conjugation pathway</keyword>
<feature type="region of interest" description="Disordered" evidence="3">
    <location>
        <begin position="1"/>
        <end position="77"/>
    </location>
</feature>
<feature type="compositionally biased region" description="Acidic residues" evidence="3">
    <location>
        <begin position="64"/>
        <end position="77"/>
    </location>
</feature>